<dbReference type="InterPro" id="IPR027450">
    <property type="entry name" value="AlkB-like"/>
</dbReference>
<dbReference type="InterPro" id="IPR032854">
    <property type="entry name" value="ALKBH3"/>
</dbReference>
<dbReference type="RefSeq" id="WP_020740415.1">
    <property type="nucleotide sequence ID" value="NC_021658.1"/>
</dbReference>
<accession>S4Y5E6</accession>
<evidence type="ECO:0000259" key="1">
    <source>
        <dbReference type="PROSITE" id="PS51471"/>
    </source>
</evidence>
<reference evidence="2 3" key="1">
    <citation type="journal article" date="2013" name="Sci. Rep.">
        <title>Extraordinary expansion of a Sorangium cellulosum genome from an alkaline milieu.</title>
        <authorList>
            <person name="Han K."/>
            <person name="Li Z.F."/>
            <person name="Peng R."/>
            <person name="Zhu L.P."/>
            <person name="Zhou T."/>
            <person name="Wang L.G."/>
            <person name="Li S.G."/>
            <person name="Zhang X.B."/>
            <person name="Hu W."/>
            <person name="Wu Z.H."/>
            <person name="Qin N."/>
            <person name="Li Y.Z."/>
        </authorList>
    </citation>
    <scope>NUCLEOTIDE SEQUENCE [LARGE SCALE GENOMIC DNA]</scope>
    <source>
        <strain evidence="2 3">So0157-2</strain>
    </source>
</reference>
<dbReference type="eggNOG" id="COG3145">
    <property type="taxonomic scope" value="Bacteria"/>
</dbReference>
<dbReference type="GO" id="GO:0006307">
    <property type="term" value="P:DNA alkylation repair"/>
    <property type="evidence" value="ECO:0007669"/>
    <property type="project" value="InterPro"/>
</dbReference>
<dbReference type="Proteomes" id="UP000014803">
    <property type="component" value="Chromosome"/>
</dbReference>
<proteinExistence type="predicted"/>
<dbReference type="PANTHER" id="PTHR31212">
    <property type="entry name" value="ALPHA-KETOGLUTARATE-DEPENDENT DIOXYGENASE ALKB HOMOLOG 3"/>
    <property type="match status" value="1"/>
</dbReference>
<dbReference type="InterPro" id="IPR005123">
    <property type="entry name" value="Oxoglu/Fe-dep_dioxygenase_dom"/>
</dbReference>
<protein>
    <recommendedName>
        <fullName evidence="1">Fe2OG dioxygenase domain-containing protein</fullName>
    </recommendedName>
</protein>
<dbReference type="SUPFAM" id="SSF51197">
    <property type="entry name" value="Clavaminate synthase-like"/>
    <property type="match status" value="1"/>
</dbReference>
<evidence type="ECO:0000313" key="2">
    <source>
        <dbReference type="EMBL" id="AGP40637.1"/>
    </source>
</evidence>
<organism evidence="2 3">
    <name type="scientific">Sorangium cellulosum So0157-2</name>
    <dbReference type="NCBI Taxonomy" id="1254432"/>
    <lineage>
        <taxon>Bacteria</taxon>
        <taxon>Pseudomonadati</taxon>
        <taxon>Myxococcota</taxon>
        <taxon>Polyangia</taxon>
        <taxon>Polyangiales</taxon>
        <taxon>Polyangiaceae</taxon>
        <taxon>Sorangium</taxon>
    </lineage>
</organism>
<feature type="domain" description="Fe2OG dioxygenase" evidence="1">
    <location>
        <begin position="112"/>
        <end position="211"/>
    </location>
</feature>
<dbReference type="KEGG" id="scu:SCE1572_42765"/>
<sequence length="221" mass="24145">MRTRIEHLVEGGWFALLDPWLPRVEADALFEALRAGVAWRQDKIQLFGSEFLQPRLSAWYGDPGAIYTYSGLTLSPEPWSPPLAELKARVESACAELPVAEPPRASRAPRPAFNSVLLNYYRGGDDSMGFHADAEKELGQNPLIASVSLGAPRRFVIKPARKWKDAPAVELELGGGSLLVMGGTTQHHHRHGVPKQRGAGPRINLTFRRILGQGPRAGAGA</sequence>
<dbReference type="PANTHER" id="PTHR31212:SF4">
    <property type="entry name" value="ALPHA-KETOGLUTARATE-DEPENDENT DIOXYGENASE ALKB HOMOLOG 3"/>
    <property type="match status" value="1"/>
</dbReference>
<dbReference type="PATRIC" id="fig|1254432.3.peg.9668"/>
<dbReference type="HOGENOM" id="CLU_048788_5_2_7"/>
<gene>
    <name evidence="2" type="ORF">SCE1572_42765</name>
</gene>
<dbReference type="AlphaFoldDB" id="S4Y5E6"/>
<dbReference type="Pfam" id="PF13532">
    <property type="entry name" value="2OG-FeII_Oxy_2"/>
    <property type="match status" value="1"/>
</dbReference>
<dbReference type="Gene3D" id="2.60.120.590">
    <property type="entry name" value="Alpha-ketoglutarate-dependent dioxygenase AlkB-like"/>
    <property type="match status" value="1"/>
</dbReference>
<evidence type="ECO:0000313" key="3">
    <source>
        <dbReference type="Proteomes" id="UP000014803"/>
    </source>
</evidence>
<dbReference type="STRING" id="1254432.SCE1572_42765"/>
<dbReference type="EMBL" id="CP003969">
    <property type="protein sequence ID" value="AGP40637.1"/>
    <property type="molecule type" value="Genomic_DNA"/>
</dbReference>
<dbReference type="InterPro" id="IPR037151">
    <property type="entry name" value="AlkB-like_sf"/>
</dbReference>
<name>S4Y5E6_SORCE</name>
<dbReference type="GO" id="GO:0051213">
    <property type="term" value="F:dioxygenase activity"/>
    <property type="evidence" value="ECO:0007669"/>
    <property type="project" value="InterPro"/>
</dbReference>
<dbReference type="PROSITE" id="PS51471">
    <property type="entry name" value="FE2OG_OXY"/>
    <property type="match status" value="1"/>
</dbReference>